<dbReference type="InterPro" id="IPR036259">
    <property type="entry name" value="MFS_trans_sf"/>
</dbReference>
<feature type="transmembrane region" description="Helical" evidence="1">
    <location>
        <begin position="33"/>
        <end position="53"/>
    </location>
</feature>
<feature type="transmembrane region" description="Helical" evidence="1">
    <location>
        <begin position="257"/>
        <end position="277"/>
    </location>
</feature>
<feature type="transmembrane region" description="Helical" evidence="1">
    <location>
        <begin position="346"/>
        <end position="366"/>
    </location>
</feature>
<reference evidence="3 6" key="1">
    <citation type="submission" date="2019-10" db="EMBL/GenBank/DDBJ databases">
        <title>Comparative genomics of sulfur disproportionating microorganisms.</title>
        <authorList>
            <person name="Ward L.M."/>
            <person name="Bertran E."/>
            <person name="Johnston D."/>
        </authorList>
    </citation>
    <scope>NUCLEOTIDE SEQUENCE [LARGE SCALE GENOMIC DNA]</scope>
    <source>
        <strain evidence="3 6">DSM 3772</strain>
    </source>
</reference>
<dbReference type="AlphaFoldDB" id="A0A650CY80"/>
<keyword evidence="1" id="KW-1133">Transmembrane helix</keyword>
<feature type="transmembrane region" description="Helical" evidence="1">
    <location>
        <begin position="65"/>
        <end position="83"/>
    </location>
</feature>
<name>A0A650CY80_ACIAM</name>
<accession>A0A650CY80</accession>
<evidence type="ECO:0000313" key="5">
    <source>
        <dbReference type="Proteomes" id="UP000426328"/>
    </source>
</evidence>
<feature type="transmembrane region" description="Helical" evidence="1">
    <location>
        <begin position="152"/>
        <end position="169"/>
    </location>
</feature>
<feature type="transmembrane region" description="Helical" evidence="1">
    <location>
        <begin position="123"/>
        <end position="140"/>
    </location>
</feature>
<dbReference type="Proteomes" id="UP000474054">
    <property type="component" value="Unassembled WGS sequence"/>
</dbReference>
<dbReference type="PANTHER" id="PTHR23531">
    <property type="entry name" value="QUINOLENE RESISTANCE PROTEIN NORA"/>
    <property type="match status" value="1"/>
</dbReference>
<gene>
    <name evidence="4" type="ORF">D1866_00060</name>
    <name evidence="3" type="ORF">GFB69_04525</name>
</gene>
<proteinExistence type="predicted"/>
<feature type="domain" description="Major facilitator superfamily (MFS) profile" evidence="2">
    <location>
        <begin position="1"/>
        <end position="370"/>
    </location>
</feature>
<keyword evidence="1" id="KW-0812">Transmembrane</keyword>
<evidence type="ECO:0000256" key="1">
    <source>
        <dbReference type="SAM" id="Phobius"/>
    </source>
</evidence>
<dbReference type="InterPro" id="IPR020846">
    <property type="entry name" value="MFS_dom"/>
</dbReference>
<dbReference type="InterPro" id="IPR011701">
    <property type="entry name" value="MFS"/>
</dbReference>
<dbReference type="PANTHER" id="PTHR23531:SF1">
    <property type="entry name" value="QUINOLENE RESISTANCE PROTEIN NORA"/>
    <property type="match status" value="1"/>
</dbReference>
<dbReference type="EMBL" id="WHYS01000001">
    <property type="protein sequence ID" value="MQL55029.1"/>
    <property type="molecule type" value="Genomic_DNA"/>
</dbReference>
<dbReference type="KEGG" id="aamb:D1866_00060"/>
<sequence>MIFTLTFAIRASNNMLITTIPLISAYVFHFSSVLIGILSSIISISSFISSFFVNSKLDYLRRKKLFLISSATYAVVFPLFFIANCILVFILSFIAGFSLGILFPNIITLSGSLNDRRASERMLALYTTALSLSLIISPGLESLILERFTLREAFLFFSFFAFLVLFISLKVRFPGSHEKGEISIKAREILFSPRFLAPFFNNLMYDIPFAFIEVFGGIYAIEYFHASYSMATFLFTLYFLTSFIGRTLFTLRAPSNIFRIILLNVTLSLIGLFLAFISFNVILYIISLLILGIPHGLTYPSSLVIIRRNFKDEERSAANSYFTGILLGLGGIVPIIMGGIVDLIGIRLSFLALAIAVLVFFSLFFIKQREIKNKESS</sequence>
<organism evidence="4 5">
    <name type="scientific">Acidianus ambivalens</name>
    <name type="common">Desulfurolobus ambivalens</name>
    <dbReference type="NCBI Taxonomy" id="2283"/>
    <lineage>
        <taxon>Archaea</taxon>
        <taxon>Thermoproteota</taxon>
        <taxon>Thermoprotei</taxon>
        <taxon>Sulfolobales</taxon>
        <taxon>Sulfolobaceae</taxon>
        <taxon>Acidianus</taxon>
    </lineage>
</organism>
<feature type="transmembrane region" description="Helical" evidence="1">
    <location>
        <begin position="7"/>
        <end position="27"/>
    </location>
</feature>
<dbReference type="Gene3D" id="1.20.1250.20">
    <property type="entry name" value="MFS general substrate transporter like domains"/>
    <property type="match status" value="2"/>
</dbReference>
<protein>
    <submittedName>
        <fullName evidence="4">MFS transporter</fullName>
    </submittedName>
</protein>
<feature type="transmembrane region" description="Helical" evidence="1">
    <location>
        <begin position="318"/>
        <end position="340"/>
    </location>
</feature>
<dbReference type="Proteomes" id="UP000426328">
    <property type="component" value="Chromosome"/>
</dbReference>
<evidence type="ECO:0000313" key="6">
    <source>
        <dbReference type="Proteomes" id="UP000474054"/>
    </source>
</evidence>
<dbReference type="PROSITE" id="PS50850">
    <property type="entry name" value="MFS"/>
    <property type="match status" value="1"/>
</dbReference>
<evidence type="ECO:0000259" key="2">
    <source>
        <dbReference type="PROSITE" id="PS50850"/>
    </source>
</evidence>
<feature type="transmembrane region" description="Helical" evidence="1">
    <location>
        <begin position="227"/>
        <end position="245"/>
    </location>
</feature>
<evidence type="ECO:0000313" key="4">
    <source>
        <dbReference type="EMBL" id="QGR22800.1"/>
    </source>
</evidence>
<keyword evidence="1" id="KW-0472">Membrane</keyword>
<keyword evidence="5" id="KW-1185">Reference proteome</keyword>
<feature type="transmembrane region" description="Helical" evidence="1">
    <location>
        <begin position="283"/>
        <end position="306"/>
    </location>
</feature>
<dbReference type="GO" id="GO:0022857">
    <property type="term" value="F:transmembrane transporter activity"/>
    <property type="evidence" value="ECO:0007669"/>
    <property type="project" value="InterPro"/>
</dbReference>
<dbReference type="InterPro" id="IPR052714">
    <property type="entry name" value="MFS_Exporter"/>
</dbReference>
<evidence type="ECO:0000313" key="3">
    <source>
        <dbReference type="EMBL" id="MQL55029.1"/>
    </source>
</evidence>
<feature type="transmembrane region" description="Helical" evidence="1">
    <location>
        <begin position="203"/>
        <end position="221"/>
    </location>
</feature>
<dbReference type="Pfam" id="PF07690">
    <property type="entry name" value="MFS_1"/>
    <property type="match status" value="1"/>
</dbReference>
<reference evidence="4 5" key="2">
    <citation type="submission" date="2019-10" db="EMBL/GenBank/DDBJ databases">
        <title>Genome Sequences from Six Type Strain Members of the Archaeal Family Sulfolobaceae: Acidianus ambivalens, Acidianus infernus, Metallosphaera prunae, Stygiolobus azoricus, Sulfolobus metallicus, and Sulfurisphaera ohwakuensis.</title>
        <authorList>
            <person name="Counts J.A."/>
            <person name="Kelly R.M."/>
        </authorList>
    </citation>
    <scope>NUCLEOTIDE SEQUENCE [LARGE SCALE GENOMIC DNA]</scope>
    <source>
        <strain evidence="4 5">LEI 10</strain>
    </source>
</reference>
<dbReference type="SUPFAM" id="SSF103473">
    <property type="entry name" value="MFS general substrate transporter"/>
    <property type="match status" value="1"/>
</dbReference>
<feature type="transmembrane region" description="Helical" evidence="1">
    <location>
        <begin position="89"/>
        <end position="111"/>
    </location>
</feature>
<dbReference type="EMBL" id="CP045482">
    <property type="protein sequence ID" value="QGR22800.1"/>
    <property type="molecule type" value="Genomic_DNA"/>
</dbReference>